<keyword evidence="2" id="KW-1185">Reference proteome</keyword>
<comment type="caution">
    <text evidence="1">The sequence shown here is derived from an EMBL/GenBank/DDBJ whole genome shotgun (WGS) entry which is preliminary data.</text>
</comment>
<dbReference type="RefSeq" id="WP_320507333.1">
    <property type="nucleotide sequence ID" value="NZ_JAXCLW010000001.1"/>
</dbReference>
<dbReference type="EMBL" id="JAXCLW010000001">
    <property type="protein sequence ID" value="MDY0882308.1"/>
    <property type="molecule type" value="Genomic_DNA"/>
</dbReference>
<evidence type="ECO:0000313" key="1">
    <source>
        <dbReference type="EMBL" id="MDY0882308.1"/>
    </source>
</evidence>
<evidence type="ECO:0000313" key="2">
    <source>
        <dbReference type="Proteomes" id="UP001279642"/>
    </source>
</evidence>
<proteinExistence type="predicted"/>
<sequence>METIDLQYPIAAGSAQISRISLKRPTVGDMRAIEGQKSKMAAVSTLLGKVATLPDHPDLPVTPSLLDKLDFTDFAALTEKVESFLPKGRETGEND</sequence>
<accession>A0ABU5E7Z1</accession>
<organism evidence="1 2">
    <name type="scientific">Dongia soli</name>
    <dbReference type="NCBI Taxonomy" id="600628"/>
    <lineage>
        <taxon>Bacteria</taxon>
        <taxon>Pseudomonadati</taxon>
        <taxon>Pseudomonadota</taxon>
        <taxon>Alphaproteobacteria</taxon>
        <taxon>Rhodospirillales</taxon>
        <taxon>Dongiaceae</taxon>
        <taxon>Dongia</taxon>
    </lineage>
</organism>
<gene>
    <name evidence="1" type="ORF">SMD27_05610</name>
</gene>
<name>A0ABU5E7Z1_9PROT</name>
<dbReference type="Proteomes" id="UP001279642">
    <property type="component" value="Unassembled WGS sequence"/>
</dbReference>
<protein>
    <submittedName>
        <fullName evidence="1">Phage tail assembly protein</fullName>
    </submittedName>
</protein>
<dbReference type="InterPro" id="IPR019289">
    <property type="entry name" value="Phage_tail_E/E"/>
</dbReference>
<reference evidence="1 2" key="1">
    <citation type="journal article" date="2016" name="Antonie Van Leeuwenhoek">
        <title>Dongia soli sp. nov., isolated from soil from Dokdo, Korea.</title>
        <authorList>
            <person name="Kim D.U."/>
            <person name="Lee H."/>
            <person name="Kim H."/>
            <person name="Kim S.G."/>
            <person name="Ka J.O."/>
        </authorList>
    </citation>
    <scope>NUCLEOTIDE SEQUENCE [LARGE SCALE GENOMIC DNA]</scope>
    <source>
        <strain evidence="1 2">D78</strain>
    </source>
</reference>
<dbReference type="Pfam" id="PF10109">
    <property type="entry name" value="Phage_TAC_7"/>
    <property type="match status" value="1"/>
</dbReference>